<dbReference type="Proteomes" id="UP000005953">
    <property type="component" value="Unassembled WGS sequence"/>
</dbReference>
<dbReference type="PANTHER" id="PTHR36112">
    <property type="entry name" value="RIBOSOMAL RNA SMALL SUBUNIT METHYLTRANSFERASE J"/>
    <property type="match status" value="1"/>
</dbReference>
<keyword evidence="1" id="KW-0808">Transferase</keyword>
<dbReference type="SUPFAM" id="SSF53335">
    <property type="entry name" value="S-adenosyl-L-methionine-dependent methyltransferases"/>
    <property type="match status" value="1"/>
</dbReference>
<dbReference type="RefSeq" id="WP_008046800.1">
    <property type="nucleotide sequence ID" value="NZ_CH724153.1"/>
</dbReference>
<sequence length="261" mass="28527">MNYPLYCPNPNDPANENLIRRLSDVPWIQTISHPADQPFLIINDGCLGIASADWPKVHPVVVDFLSGAASFRREHGGGTGQLVAKAVGLKKRRDLSVWDATAGLGRDAYVLASLGANVCLFERHPVVQALLQDGLYRLSLSAEPALMEIYDRMTLVTEGMPSSANDVSVPPEVIYLDPMFPERSKSAKVKKEMALFHDLVGTDPDADDLLEPALDLAEYRVVVKRPKGAPELAGRKPSLSLAGKSSRFDIYTRKAIPDAHT</sequence>
<dbReference type="HOGENOM" id="CLU_076324_1_0_6"/>
<gene>
    <name evidence="1" type="primary">rsmJ</name>
    <name evidence="2" type="ORF">MED297_01690</name>
</gene>
<keyword evidence="1" id="KW-0698">rRNA processing</keyword>
<dbReference type="PANTHER" id="PTHR36112:SF1">
    <property type="entry name" value="RIBOSOMAL RNA SMALL SUBUNIT METHYLTRANSFERASE J"/>
    <property type="match status" value="1"/>
</dbReference>
<accession>A4BC08</accession>
<dbReference type="GO" id="GO:0005737">
    <property type="term" value="C:cytoplasm"/>
    <property type="evidence" value="ECO:0007669"/>
    <property type="project" value="UniProtKB-SubCell"/>
</dbReference>
<dbReference type="AlphaFoldDB" id="A4BC08"/>
<dbReference type="STRING" id="314283.MED297_01690"/>
<keyword evidence="3" id="KW-1185">Reference proteome</keyword>
<name>A4BC08_9GAMM</name>
<reference evidence="2 3" key="1">
    <citation type="submission" date="2006-02" db="EMBL/GenBank/DDBJ databases">
        <authorList>
            <person name="Pinhassi J."/>
            <person name="Pedros-Alio C."/>
            <person name="Ferriera S."/>
            <person name="Johnson J."/>
            <person name="Kravitz S."/>
            <person name="Halpern A."/>
            <person name="Remington K."/>
            <person name="Beeson K."/>
            <person name="Tran B."/>
            <person name="Rogers Y.-H."/>
            <person name="Friedman R."/>
            <person name="Venter J.C."/>
        </authorList>
    </citation>
    <scope>NUCLEOTIDE SEQUENCE [LARGE SCALE GENOMIC DNA]</scope>
    <source>
        <strain evidence="2 3">MED297</strain>
    </source>
</reference>
<proteinExistence type="inferred from homology"/>
<comment type="catalytic activity">
    <reaction evidence="1">
        <text>guanosine(1516) in 16S rRNA + S-adenosyl-L-methionine = N(2)-methylguanosine(1516) in 16S rRNA + S-adenosyl-L-homocysteine + H(+)</text>
        <dbReference type="Rhea" id="RHEA:43220"/>
        <dbReference type="Rhea" id="RHEA-COMP:10412"/>
        <dbReference type="Rhea" id="RHEA-COMP:10413"/>
        <dbReference type="ChEBI" id="CHEBI:15378"/>
        <dbReference type="ChEBI" id="CHEBI:57856"/>
        <dbReference type="ChEBI" id="CHEBI:59789"/>
        <dbReference type="ChEBI" id="CHEBI:74269"/>
        <dbReference type="ChEBI" id="CHEBI:74481"/>
        <dbReference type="EC" id="2.1.1.242"/>
    </reaction>
</comment>
<organism evidence="2 3">
    <name type="scientific">Reinekea blandensis MED297</name>
    <dbReference type="NCBI Taxonomy" id="314283"/>
    <lineage>
        <taxon>Bacteria</taxon>
        <taxon>Pseudomonadati</taxon>
        <taxon>Pseudomonadota</taxon>
        <taxon>Gammaproteobacteria</taxon>
        <taxon>Oceanospirillales</taxon>
        <taxon>Saccharospirillaceae</taxon>
        <taxon>Reinekea</taxon>
    </lineage>
</organism>
<dbReference type="InterPro" id="IPR007536">
    <property type="entry name" value="16SrRNA_methylTrfase_J"/>
</dbReference>
<comment type="caution">
    <text evidence="2">The sequence shown here is derived from an EMBL/GenBank/DDBJ whole genome shotgun (WGS) entry which is preliminary data.</text>
</comment>
<protein>
    <recommendedName>
        <fullName evidence="1">Ribosomal RNA small subunit methyltransferase J</fullName>
        <ecNumber evidence="1">2.1.1.242</ecNumber>
    </recommendedName>
    <alternativeName>
        <fullName evidence="1">16S rRNA m2G1516 methyltransferase</fullName>
    </alternativeName>
    <alternativeName>
        <fullName evidence="1">rRNA (guanine-N(2)-)-methyltransferase</fullName>
    </alternativeName>
</protein>
<dbReference type="OrthoDB" id="3191794at2"/>
<evidence type="ECO:0000313" key="3">
    <source>
        <dbReference type="Proteomes" id="UP000005953"/>
    </source>
</evidence>
<comment type="caution">
    <text evidence="1">Lacks conserved residue(s) required for the propagation of feature annotation.</text>
</comment>
<dbReference type="Gene3D" id="3.40.50.150">
    <property type="entry name" value="Vaccinia Virus protein VP39"/>
    <property type="match status" value="1"/>
</dbReference>
<evidence type="ECO:0000313" key="2">
    <source>
        <dbReference type="EMBL" id="EAR10493.1"/>
    </source>
</evidence>
<dbReference type="Pfam" id="PF04445">
    <property type="entry name" value="SAM_MT"/>
    <property type="match status" value="1"/>
</dbReference>
<feature type="binding site" evidence="1">
    <location>
        <position position="177"/>
    </location>
    <ligand>
        <name>S-adenosyl-L-methionine</name>
        <dbReference type="ChEBI" id="CHEBI:59789"/>
    </ligand>
</feature>
<comment type="function">
    <text evidence="1">Specifically methylates the guanosine in position 1516 of 16S rRNA.</text>
</comment>
<evidence type="ECO:0000256" key="1">
    <source>
        <dbReference type="HAMAP-Rule" id="MF_01523"/>
    </source>
</evidence>
<dbReference type="InterPro" id="IPR029063">
    <property type="entry name" value="SAM-dependent_MTases_sf"/>
</dbReference>
<keyword evidence="1" id="KW-0949">S-adenosyl-L-methionine</keyword>
<comment type="subcellular location">
    <subcellularLocation>
        <location evidence="1">Cytoplasm</location>
    </subcellularLocation>
</comment>
<comment type="similarity">
    <text evidence="1">Belongs to the methyltransferase superfamily. RsmJ family.</text>
</comment>
<keyword evidence="1" id="KW-0963">Cytoplasm</keyword>
<dbReference type="HAMAP" id="MF_01523">
    <property type="entry name" value="16SrRNA_methyltr_J"/>
    <property type="match status" value="1"/>
</dbReference>
<keyword evidence="1" id="KW-0489">Methyltransferase</keyword>
<dbReference type="EC" id="2.1.1.242" evidence="1"/>
<feature type="binding site" evidence="1">
    <location>
        <begin position="106"/>
        <end position="107"/>
    </location>
    <ligand>
        <name>S-adenosyl-L-methionine</name>
        <dbReference type="ChEBI" id="CHEBI:59789"/>
    </ligand>
</feature>
<feature type="binding site" evidence="1">
    <location>
        <begin position="122"/>
        <end position="123"/>
    </location>
    <ligand>
        <name>S-adenosyl-L-methionine</name>
        <dbReference type="ChEBI" id="CHEBI:59789"/>
    </ligand>
</feature>
<dbReference type="GO" id="GO:0008990">
    <property type="term" value="F:rRNA (guanine-N2-)-methyltransferase activity"/>
    <property type="evidence" value="ECO:0007669"/>
    <property type="project" value="UniProtKB-UniRule"/>
</dbReference>
<dbReference type="EMBL" id="AAOE01000004">
    <property type="protein sequence ID" value="EAR10493.1"/>
    <property type="molecule type" value="Genomic_DNA"/>
</dbReference>